<dbReference type="InterPro" id="IPR002110">
    <property type="entry name" value="Ankyrin_rpt"/>
</dbReference>
<dbReference type="InterPro" id="IPR036770">
    <property type="entry name" value="Ankyrin_rpt-contain_sf"/>
</dbReference>
<dbReference type="GO" id="GO:0010468">
    <property type="term" value="P:regulation of gene expression"/>
    <property type="evidence" value="ECO:0007669"/>
    <property type="project" value="TreeGrafter"/>
</dbReference>
<accession>A0A7S0R2P2</accession>
<dbReference type="Gene3D" id="1.25.40.20">
    <property type="entry name" value="Ankyrin repeat-containing domain"/>
    <property type="match status" value="1"/>
</dbReference>
<gene>
    <name evidence="4" type="ORF">CLEI1391_LOCUS1356</name>
</gene>
<proteinExistence type="predicted"/>
<evidence type="ECO:0000256" key="3">
    <source>
        <dbReference type="PROSITE-ProRule" id="PRU00023"/>
    </source>
</evidence>
<evidence type="ECO:0000256" key="2">
    <source>
        <dbReference type="ARBA" id="ARBA00023043"/>
    </source>
</evidence>
<reference evidence="4" key="1">
    <citation type="submission" date="2021-01" db="EMBL/GenBank/DDBJ databases">
        <authorList>
            <person name="Corre E."/>
            <person name="Pelletier E."/>
            <person name="Niang G."/>
            <person name="Scheremetjew M."/>
            <person name="Finn R."/>
            <person name="Kale V."/>
            <person name="Holt S."/>
            <person name="Cochrane G."/>
            <person name="Meng A."/>
            <person name="Brown T."/>
            <person name="Cohen L."/>
        </authorList>
    </citation>
    <scope>NUCLEOTIDE SEQUENCE</scope>
    <source>
        <strain evidence="4">SAG 11-49</strain>
    </source>
</reference>
<dbReference type="PROSITE" id="PS50297">
    <property type="entry name" value="ANK_REP_REGION"/>
    <property type="match status" value="1"/>
</dbReference>
<name>A0A7S0R2P2_9CHLO</name>
<dbReference type="Pfam" id="PF12796">
    <property type="entry name" value="Ank_2"/>
    <property type="match status" value="1"/>
</dbReference>
<organism evidence="4">
    <name type="scientific">Chlamydomonas leiostraca</name>
    <dbReference type="NCBI Taxonomy" id="1034604"/>
    <lineage>
        <taxon>Eukaryota</taxon>
        <taxon>Viridiplantae</taxon>
        <taxon>Chlorophyta</taxon>
        <taxon>core chlorophytes</taxon>
        <taxon>Chlorophyceae</taxon>
        <taxon>CS clade</taxon>
        <taxon>Chlamydomonadales</taxon>
        <taxon>Chlamydomonadaceae</taxon>
        <taxon>Chlamydomonas</taxon>
    </lineage>
</organism>
<evidence type="ECO:0000313" key="4">
    <source>
        <dbReference type="EMBL" id="CAD8665369.1"/>
    </source>
</evidence>
<feature type="repeat" description="ANK" evidence="3">
    <location>
        <begin position="102"/>
        <end position="139"/>
    </location>
</feature>
<sequence>MICNLSANARIVNGNGHNVASRNMRISRVPVVRCMAQQQSSDNPVRQVLAGVVSGIYKASAAVSVPEPGLSPLWAAIKRLDTAGLKTHMQRGGVDLNERNANGDTPLLFIAREGHYKYPPQDLPAALIKAGADLEAKDRQGLTALQVSLLAGWQNIAELLINSGASTSGVTAIKGRLTCPDCKRLVAKYNL</sequence>
<dbReference type="AlphaFoldDB" id="A0A7S0R2P2"/>
<dbReference type="GO" id="GO:0005634">
    <property type="term" value="C:nucleus"/>
    <property type="evidence" value="ECO:0007669"/>
    <property type="project" value="TreeGrafter"/>
</dbReference>
<dbReference type="PROSITE" id="PS50088">
    <property type="entry name" value="ANK_REPEAT"/>
    <property type="match status" value="1"/>
</dbReference>
<keyword evidence="2 3" id="KW-0040">ANK repeat</keyword>
<dbReference type="EMBL" id="HBFB01002624">
    <property type="protein sequence ID" value="CAD8665369.1"/>
    <property type="molecule type" value="Transcribed_RNA"/>
</dbReference>
<dbReference type="PANTHER" id="PTHR24124">
    <property type="entry name" value="ANKYRIN REPEAT FAMILY A"/>
    <property type="match status" value="1"/>
</dbReference>
<protein>
    <submittedName>
        <fullName evidence="4">Uncharacterized protein</fullName>
    </submittedName>
</protein>
<dbReference type="PANTHER" id="PTHR24124:SF14">
    <property type="entry name" value="CHROMOSOME UNDETERMINED SCAFFOLD_25, WHOLE GENOME SHOTGUN SEQUENCE"/>
    <property type="match status" value="1"/>
</dbReference>
<dbReference type="SUPFAM" id="SSF48403">
    <property type="entry name" value="Ankyrin repeat"/>
    <property type="match status" value="1"/>
</dbReference>
<evidence type="ECO:0000256" key="1">
    <source>
        <dbReference type="ARBA" id="ARBA00022737"/>
    </source>
</evidence>
<keyword evidence="1" id="KW-0677">Repeat</keyword>